<dbReference type="AlphaFoldDB" id="A0A429GFK6"/>
<evidence type="ECO:0000313" key="1">
    <source>
        <dbReference type="EMBL" id="RSN72671.1"/>
    </source>
</evidence>
<protein>
    <submittedName>
        <fullName evidence="1">Uncharacterized protein</fullName>
    </submittedName>
</protein>
<accession>A0A429GFK6</accession>
<proteinExistence type="predicted"/>
<name>A0A429GFK6_9CREN</name>
<dbReference type="Proteomes" id="UP000277582">
    <property type="component" value="Unassembled WGS sequence"/>
</dbReference>
<evidence type="ECO:0000313" key="2">
    <source>
        <dbReference type="Proteomes" id="UP000277582"/>
    </source>
</evidence>
<keyword evidence="2" id="KW-1185">Reference proteome</keyword>
<reference evidence="1 2" key="1">
    <citation type="submission" date="2018-10" db="EMBL/GenBank/DDBJ databases">
        <title>Co-occurring genomic capacity for anaerobic methane metabolism and dissimilatory sulfite reduction discovered in the Korarchaeota.</title>
        <authorList>
            <person name="Mckay L.J."/>
            <person name="Dlakic M."/>
            <person name="Fields M.W."/>
            <person name="Delmont T.O."/>
            <person name="Eren A.M."/>
            <person name="Jay Z.J."/>
            <person name="Klingelsmith K.B."/>
            <person name="Rusch D.B."/>
            <person name="Inskeep W.P."/>
        </authorList>
    </citation>
    <scope>NUCLEOTIDE SEQUENCE [LARGE SCALE GENOMIC DNA]</scope>
    <source>
        <strain evidence="1 2">MDKW</strain>
    </source>
</reference>
<comment type="caution">
    <text evidence="1">The sequence shown here is derived from an EMBL/GenBank/DDBJ whole genome shotgun (WGS) entry which is preliminary data.</text>
</comment>
<gene>
    <name evidence="1" type="ORF">D6D85_12785</name>
</gene>
<sequence>MDMLSILQIRIVTVFMLNLDIPMLISKLAGRGYITARARQTLEGATISFIEPPNVIAGKGTVRVDYDFGRRALGIESPNPKEILTALDEIESCLKEMNVDIDKALIPREAIIIAEALLKPRFTDNRYDFKDLLGFDLRLMEGGLVSEGEEPTSNKWFNLNISPIWSSYKVGGKENLYRITIVYREERSKLINFIENIENILRKLLEGV</sequence>
<dbReference type="RefSeq" id="WP_125672347.1">
    <property type="nucleotide sequence ID" value="NZ_RCOS01000143.1"/>
</dbReference>
<organism evidence="1 2">
    <name type="scientific">Candidatus Methanodesulfokora washburnensis</name>
    <dbReference type="NCBI Taxonomy" id="2478471"/>
    <lineage>
        <taxon>Archaea</taxon>
        <taxon>Thermoproteota</taxon>
        <taxon>Candidatus Korarchaeia</taxon>
        <taxon>Candidatus Korarchaeia incertae sedis</taxon>
        <taxon>Candidatus Methanodesulfokora</taxon>
    </lineage>
</organism>
<dbReference type="EMBL" id="RCOS01000143">
    <property type="protein sequence ID" value="RSN72671.1"/>
    <property type="molecule type" value="Genomic_DNA"/>
</dbReference>
<dbReference type="OrthoDB" id="228403at2157"/>